<reference evidence="25" key="1">
    <citation type="submission" date="2022-08" db="EMBL/GenBank/DDBJ databases">
        <authorList>
            <person name="Marques A."/>
        </authorList>
    </citation>
    <scope>NUCLEOTIDE SEQUENCE</scope>
    <source>
        <strain evidence="25">RhyPub2mFocal</strain>
        <tissue evidence="25">Leaves</tissue>
    </source>
</reference>
<dbReference type="FunFam" id="3.30.200.20:FF:000178">
    <property type="entry name" value="serine/threonine-protein kinase PBS1-like"/>
    <property type="match status" value="1"/>
</dbReference>
<evidence type="ECO:0000256" key="11">
    <source>
        <dbReference type="ARBA" id="ARBA00022840"/>
    </source>
</evidence>
<keyword evidence="5 19" id="KW-0808">Transferase</keyword>
<evidence type="ECO:0000313" key="25">
    <source>
        <dbReference type="EMBL" id="KAJ4820689.1"/>
    </source>
</evidence>
<evidence type="ECO:0000256" key="10">
    <source>
        <dbReference type="ARBA" id="ARBA00022777"/>
    </source>
</evidence>
<feature type="signal peptide" evidence="22">
    <location>
        <begin position="1"/>
        <end position="22"/>
    </location>
</feature>
<dbReference type="InterPro" id="IPR003609">
    <property type="entry name" value="Pan_app"/>
</dbReference>
<keyword evidence="14" id="KW-1015">Disulfide bond</keyword>
<dbReference type="PIRSF" id="PIRSF000641">
    <property type="entry name" value="SRK"/>
    <property type="match status" value="1"/>
</dbReference>
<evidence type="ECO:0000256" key="8">
    <source>
        <dbReference type="ARBA" id="ARBA00022734"/>
    </source>
</evidence>
<dbReference type="SUPFAM" id="SSF56112">
    <property type="entry name" value="Protein kinase-like (PK-like)"/>
    <property type="match status" value="1"/>
</dbReference>
<dbReference type="Proteomes" id="UP001140206">
    <property type="component" value="Chromosome 1"/>
</dbReference>
<keyword evidence="9 19" id="KW-0547">Nucleotide-binding</keyword>
<dbReference type="PROSITE" id="PS00107">
    <property type="entry name" value="PROTEIN_KINASE_ATP"/>
    <property type="match status" value="1"/>
</dbReference>
<dbReference type="InterPro" id="IPR001480">
    <property type="entry name" value="Bulb-type_lectin_dom"/>
</dbReference>
<keyword evidence="11 19" id="KW-0067">ATP-binding</keyword>
<evidence type="ECO:0000256" key="21">
    <source>
        <dbReference type="SAM" id="Phobius"/>
    </source>
</evidence>
<comment type="similarity">
    <text evidence="19">Belongs to the protein kinase superfamily. Ser/Thr protein kinase family.</text>
</comment>
<feature type="domain" description="Bulb-type lectin" evidence="24">
    <location>
        <begin position="50"/>
        <end position="179"/>
    </location>
</feature>
<evidence type="ECO:0000256" key="12">
    <source>
        <dbReference type="ARBA" id="ARBA00022989"/>
    </source>
</evidence>
<keyword evidence="16" id="KW-0325">Glycoprotein</keyword>
<evidence type="ECO:0000256" key="13">
    <source>
        <dbReference type="ARBA" id="ARBA00023136"/>
    </source>
</evidence>
<keyword evidence="3" id="KW-0245">EGF-like domain</keyword>
<dbReference type="Pfam" id="PF01453">
    <property type="entry name" value="B_lectin"/>
    <property type="match status" value="1"/>
</dbReference>
<dbReference type="InterPro" id="IPR008271">
    <property type="entry name" value="Ser/Thr_kinase_AS"/>
</dbReference>
<evidence type="ECO:0000256" key="15">
    <source>
        <dbReference type="ARBA" id="ARBA00023170"/>
    </source>
</evidence>
<dbReference type="SUPFAM" id="SSF51110">
    <property type="entry name" value="alpha-D-mannose-specific plant lectins"/>
    <property type="match status" value="1"/>
</dbReference>
<dbReference type="FunFam" id="2.90.10.30:FF:000003">
    <property type="entry name" value="Os04g0303100 protein"/>
    <property type="match status" value="1"/>
</dbReference>
<comment type="catalytic activity">
    <reaction evidence="18 19">
        <text>L-seryl-[protein] + ATP = O-phospho-L-seryl-[protein] + ADP + H(+)</text>
        <dbReference type="Rhea" id="RHEA:17989"/>
        <dbReference type="Rhea" id="RHEA-COMP:9863"/>
        <dbReference type="Rhea" id="RHEA-COMP:11604"/>
        <dbReference type="ChEBI" id="CHEBI:15378"/>
        <dbReference type="ChEBI" id="CHEBI:29999"/>
        <dbReference type="ChEBI" id="CHEBI:30616"/>
        <dbReference type="ChEBI" id="CHEBI:83421"/>
        <dbReference type="ChEBI" id="CHEBI:456216"/>
        <dbReference type="EC" id="2.7.11.1"/>
    </reaction>
</comment>
<keyword evidence="12 21" id="KW-1133">Transmembrane helix</keyword>
<name>A0AAV8HVY7_9POAL</name>
<dbReference type="Pfam" id="PF00069">
    <property type="entry name" value="Pkinase"/>
    <property type="match status" value="1"/>
</dbReference>
<dbReference type="GO" id="GO:0016020">
    <property type="term" value="C:membrane"/>
    <property type="evidence" value="ECO:0007669"/>
    <property type="project" value="UniProtKB-SubCell"/>
</dbReference>
<dbReference type="EC" id="2.7.11.1" evidence="19"/>
<sequence length="838" mass="94236">MASCLAYLSLLLFFSFPVIVNTQSLYNSTAIAPTSWINSPAVTINASFYGGSIVRVVLLQLNPDVNSTSFAAGFYCFSPCESFYFSIFMVYADSKDTIVSRSSPQVIWSANRAHPVSDNATLQLTSQSGLTLYDSDGSLVWTTHDHVVNNRSVAGINITESGNLVLFDKDNSSIWQSWEHPTDSLIMWQPLAGGQRLIASSSSTNWTEGRLYLTVLAGGLFAFVDSDPPQLFYQFILYSNRSVDKSAYVMLGNTSLYLSSSLSNLYQTRNLVRIGFATNIRYIKLESDGHLRIYEYSYMYGLWSMVIDLFSTDNCAYPTSCGHYGICNNGQCACPGTSGNYFELFDDRRPELGCSAMTPMTCEDVTNHHLLTIYNVSYFNYVDDTAFSRIDEESCRKACLVNCSCKAVVYRYFEGNITDGRCFPLSEVFSFENYDPEAPYTNSSAYIKLQVTPSPTPLPSPPHRSFKVGLGKILEITFGIVLFLVVLIGIYLVFFRRGEEPQDEDYIDQLPGTPTRFCFEELQVATENFTKKLGEGGFGAVFEGSWGKETIAVKCLYNIERGKKDFLAEVETIGCIHHINLVRLIGFCADKFNRLLVYEYMSNGSLDKWIYCSEGRVPLDWPIRFKIITDIAKGLCYLHEECRQRIVHFDIKPENILLDDKFNAKVSDFGLSKLIDREKSGVMTRMRGTPGYLAPEWLTSVVTEKVDVYSFGVVVMEILCGRRNIDNSQTKENHHLIAMLEIKSKSNKLLDLIDKNIGDVELYEGEIMNVMELAMWCLQWDSNRRPSMSAVVKVLERAMEVEASLDYNFISSIPLITNAVDLADDSAPLQDSILSGPI</sequence>
<evidence type="ECO:0000256" key="14">
    <source>
        <dbReference type="ARBA" id="ARBA00023157"/>
    </source>
</evidence>
<dbReference type="GO" id="GO:0004674">
    <property type="term" value="F:protein serine/threonine kinase activity"/>
    <property type="evidence" value="ECO:0007669"/>
    <property type="project" value="UniProtKB-KW"/>
</dbReference>
<comment type="caution">
    <text evidence="25">The sequence shown here is derived from an EMBL/GenBank/DDBJ whole genome shotgun (WGS) entry which is preliminary data.</text>
</comment>
<evidence type="ECO:0000256" key="20">
    <source>
        <dbReference type="PROSITE-ProRule" id="PRU10141"/>
    </source>
</evidence>
<dbReference type="PANTHER" id="PTHR47976">
    <property type="entry name" value="G-TYPE LECTIN S-RECEPTOR-LIKE SERINE/THREONINE-PROTEIN KINASE SD2-5"/>
    <property type="match status" value="1"/>
</dbReference>
<evidence type="ECO:0000313" key="26">
    <source>
        <dbReference type="Proteomes" id="UP001140206"/>
    </source>
</evidence>
<keyword evidence="4" id="KW-0597">Phosphoprotein</keyword>
<evidence type="ECO:0000259" key="23">
    <source>
        <dbReference type="PROSITE" id="PS50011"/>
    </source>
</evidence>
<keyword evidence="10 19" id="KW-0418">Kinase</keyword>
<dbReference type="InterPro" id="IPR036426">
    <property type="entry name" value="Bulb-type_lectin_dom_sf"/>
</dbReference>
<evidence type="ECO:0000256" key="6">
    <source>
        <dbReference type="ARBA" id="ARBA00022692"/>
    </source>
</evidence>
<organism evidence="25 26">
    <name type="scientific">Rhynchospora pubera</name>
    <dbReference type="NCBI Taxonomy" id="906938"/>
    <lineage>
        <taxon>Eukaryota</taxon>
        <taxon>Viridiplantae</taxon>
        <taxon>Streptophyta</taxon>
        <taxon>Embryophyta</taxon>
        <taxon>Tracheophyta</taxon>
        <taxon>Spermatophyta</taxon>
        <taxon>Magnoliopsida</taxon>
        <taxon>Liliopsida</taxon>
        <taxon>Poales</taxon>
        <taxon>Cyperaceae</taxon>
        <taxon>Cyperoideae</taxon>
        <taxon>Rhynchosporeae</taxon>
        <taxon>Rhynchospora</taxon>
    </lineage>
</organism>
<dbReference type="AlphaFoldDB" id="A0AAV8HVY7"/>
<dbReference type="InterPro" id="IPR011009">
    <property type="entry name" value="Kinase-like_dom_sf"/>
</dbReference>
<keyword evidence="13 21" id="KW-0472">Membrane</keyword>
<keyword evidence="26" id="KW-1185">Reference proteome</keyword>
<evidence type="ECO:0000256" key="17">
    <source>
        <dbReference type="ARBA" id="ARBA00047899"/>
    </source>
</evidence>
<comment type="catalytic activity">
    <reaction evidence="17 19">
        <text>L-threonyl-[protein] + ATP = O-phospho-L-threonyl-[protein] + ADP + H(+)</text>
        <dbReference type="Rhea" id="RHEA:46608"/>
        <dbReference type="Rhea" id="RHEA-COMP:11060"/>
        <dbReference type="Rhea" id="RHEA-COMP:11605"/>
        <dbReference type="ChEBI" id="CHEBI:15378"/>
        <dbReference type="ChEBI" id="CHEBI:30013"/>
        <dbReference type="ChEBI" id="CHEBI:30616"/>
        <dbReference type="ChEBI" id="CHEBI:61977"/>
        <dbReference type="ChEBI" id="CHEBI:456216"/>
        <dbReference type="EC" id="2.7.11.1"/>
    </reaction>
</comment>
<dbReference type="EMBL" id="JAMFTS010000001">
    <property type="protein sequence ID" value="KAJ4820689.1"/>
    <property type="molecule type" value="Genomic_DNA"/>
</dbReference>
<dbReference type="InterPro" id="IPR051343">
    <property type="entry name" value="G-type_lectin_kinases/EP1-like"/>
</dbReference>
<evidence type="ECO:0000256" key="9">
    <source>
        <dbReference type="ARBA" id="ARBA00022741"/>
    </source>
</evidence>
<dbReference type="Pfam" id="PF08276">
    <property type="entry name" value="PAN_2"/>
    <property type="match status" value="1"/>
</dbReference>
<evidence type="ECO:0000256" key="18">
    <source>
        <dbReference type="ARBA" id="ARBA00048679"/>
    </source>
</evidence>
<feature type="chain" id="PRO_5044001083" description="Receptor-like serine/threonine-protein kinase" evidence="22">
    <location>
        <begin position="23"/>
        <end position="838"/>
    </location>
</feature>
<keyword evidence="2 19" id="KW-0723">Serine/threonine-protein kinase</keyword>
<keyword evidence="8" id="KW-0430">Lectin</keyword>
<dbReference type="GO" id="GO:0005524">
    <property type="term" value="F:ATP binding"/>
    <property type="evidence" value="ECO:0007669"/>
    <property type="project" value="UniProtKB-UniRule"/>
</dbReference>
<dbReference type="PROSITE" id="PS50011">
    <property type="entry name" value="PROTEIN_KINASE_DOM"/>
    <property type="match status" value="1"/>
</dbReference>
<dbReference type="InterPro" id="IPR017441">
    <property type="entry name" value="Protein_kinase_ATP_BS"/>
</dbReference>
<dbReference type="CDD" id="cd01098">
    <property type="entry name" value="PAN_AP_plant"/>
    <property type="match status" value="1"/>
</dbReference>
<dbReference type="FunFam" id="1.10.510.10:FF:000248">
    <property type="entry name" value="S-receptor-like kinase 5"/>
    <property type="match status" value="1"/>
</dbReference>
<protein>
    <recommendedName>
        <fullName evidence="19">Receptor-like serine/threonine-protein kinase</fullName>
        <ecNumber evidence="19">2.7.11.1</ecNumber>
    </recommendedName>
</protein>
<dbReference type="GO" id="GO:0051707">
    <property type="term" value="P:response to other organism"/>
    <property type="evidence" value="ECO:0007669"/>
    <property type="project" value="UniProtKB-ARBA"/>
</dbReference>
<dbReference type="CDD" id="cd14066">
    <property type="entry name" value="STKc_IRAK"/>
    <property type="match status" value="1"/>
</dbReference>
<feature type="transmembrane region" description="Helical" evidence="21">
    <location>
        <begin position="473"/>
        <end position="494"/>
    </location>
</feature>
<keyword evidence="6 21" id="KW-0812">Transmembrane</keyword>
<evidence type="ECO:0000256" key="2">
    <source>
        <dbReference type="ARBA" id="ARBA00022527"/>
    </source>
</evidence>
<evidence type="ECO:0000256" key="16">
    <source>
        <dbReference type="ARBA" id="ARBA00023180"/>
    </source>
</evidence>
<evidence type="ECO:0000256" key="3">
    <source>
        <dbReference type="ARBA" id="ARBA00022536"/>
    </source>
</evidence>
<dbReference type="InterPro" id="IPR024171">
    <property type="entry name" value="SRK-like_kinase"/>
</dbReference>
<dbReference type="PANTHER" id="PTHR47976:SF30">
    <property type="entry name" value="RECEPTOR-LIKE SERINE_THREONINE-PROTEIN KINASE"/>
    <property type="match status" value="1"/>
</dbReference>
<keyword evidence="15" id="KW-0675">Receptor</keyword>
<feature type="domain" description="Protein kinase" evidence="23">
    <location>
        <begin position="527"/>
        <end position="810"/>
    </location>
</feature>
<dbReference type="SMART" id="SM00108">
    <property type="entry name" value="B_lectin"/>
    <property type="match status" value="1"/>
</dbReference>
<dbReference type="Gene3D" id="2.90.10.30">
    <property type="match status" value="1"/>
</dbReference>
<evidence type="ECO:0000256" key="19">
    <source>
        <dbReference type="PIRNR" id="PIRNR000641"/>
    </source>
</evidence>
<evidence type="ECO:0000259" key="24">
    <source>
        <dbReference type="PROSITE" id="PS50927"/>
    </source>
</evidence>
<dbReference type="PROSITE" id="PS50927">
    <property type="entry name" value="BULB_LECTIN"/>
    <property type="match status" value="1"/>
</dbReference>
<evidence type="ECO:0000256" key="4">
    <source>
        <dbReference type="ARBA" id="ARBA00022553"/>
    </source>
</evidence>
<dbReference type="CDD" id="cd00028">
    <property type="entry name" value="B_lectin"/>
    <property type="match status" value="1"/>
</dbReference>
<proteinExistence type="inferred from homology"/>
<accession>A0AAV8HVY7</accession>
<comment type="subcellular location">
    <subcellularLocation>
        <location evidence="1">Membrane</location>
        <topology evidence="1">Single-pass type I membrane protein</topology>
    </subcellularLocation>
</comment>
<dbReference type="InterPro" id="IPR000719">
    <property type="entry name" value="Prot_kinase_dom"/>
</dbReference>
<dbReference type="GO" id="GO:0030246">
    <property type="term" value="F:carbohydrate binding"/>
    <property type="evidence" value="ECO:0007669"/>
    <property type="project" value="UniProtKB-KW"/>
</dbReference>
<dbReference type="PROSITE" id="PS00108">
    <property type="entry name" value="PROTEIN_KINASE_ST"/>
    <property type="match status" value="1"/>
</dbReference>
<evidence type="ECO:0000256" key="1">
    <source>
        <dbReference type="ARBA" id="ARBA00004479"/>
    </source>
</evidence>
<evidence type="ECO:0000256" key="5">
    <source>
        <dbReference type="ARBA" id="ARBA00022679"/>
    </source>
</evidence>
<dbReference type="Gene3D" id="1.10.510.10">
    <property type="entry name" value="Transferase(Phosphotransferase) domain 1"/>
    <property type="match status" value="1"/>
</dbReference>
<dbReference type="Gene3D" id="3.30.200.20">
    <property type="entry name" value="Phosphorylase Kinase, domain 1"/>
    <property type="match status" value="1"/>
</dbReference>
<evidence type="ECO:0000256" key="22">
    <source>
        <dbReference type="SAM" id="SignalP"/>
    </source>
</evidence>
<evidence type="ECO:0000256" key="7">
    <source>
        <dbReference type="ARBA" id="ARBA00022729"/>
    </source>
</evidence>
<keyword evidence="7 22" id="KW-0732">Signal</keyword>
<dbReference type="SMART" id="SM00220">
    <property type="entry name" value="S_TKc"/>
    <property type="match status" value="1"/>
</dbReference>
<feature type="binding site" evidence="20">
    <location>
        <position position="554"/>
    </location>
    <ligand>
        <name>ATP</name>
        <dbReference type="ChEBI" id="CHEBI:30616"/>
    </ligand>
</feature>
<gene>
    <name evidence="25" type="ORF">LUZ62_033255</name>
</gene>